<feature type="transmembrane region" description="Helical" evidence="1">
    <location>
        <begin position="146"/>
        <end position="163"/>
    </location>
</feature>
<protein>
    <submittedName>
        <fullName evidence="2">Uncharacterized protein</fullName>
    </submittedName>
</protein>
<feature type="transmembrane region" description="Helical" evidence="1">
    <location>
        <begin position="223"/>
        <end position="242"/>
    </location>
</feature>
<feature type="transmembrane region" description="Helical" evidence="1">
    <location>
        <begin position="169"/>
        <end position="186"/>
    </location>
</feature>
<gene>
    <name evidence="2" type="ORF">GJG86_03980</name>
</gene>
<keyword evidence="3" id="KW-1185">Reference proteome</keyword>
<comment type="caution">
    <text evidence="2">The sequence shown here is derived from an EMBL/GenBank/DDBJ whole genome shotgun (WGS) entry which is preliminary data.</text>
</comment>
<proteinExistence type="predicted"/>
<keyword evidence="1" id="KW-0812">Transmembrane</keyword>
<evidence type="ECO:0000256" key="1">
    <source>
        <dbReference type="SAM" id="Phobius"/>
    </source>
</evidence>
<organism evidence="2 3">
    <name type="scientific">Eggerthella guodeyinii</name>
    <dbReference type="NCBI Taxonomy" id="2690837"/>
    <lineage>
        <taxon>Bacteria</taxon>
        <taxon>Bacillati</taxon>
        <taxon>Actinomycetota</taxon>
        <taxon>Coriobacteriia</taxon>
        <taxon>Eggerthellales</taxon>
        <taxon>Eggerthellaceae</taxon>
        <taxon>Eggerthella</taxon>
    </lineage>
</organism>
<dbReference type="EMBL" id="VTFY01000002">
    <property type="protein sequence ID" value="MRX81653.1"/>
    <property type="molecule type" value="Genomic_DNA"/>
</dbReference>
<feature type="transmembrane region" description="Helical" evidence="1">
    <location>
        <begin position="198"/>
        <end position="217"/>
    </location>
</feature>
<keyword evidence="1" id="KW-1133">Transmembrane helix</keyword>
<dbReference type="Proteomes" id="UP000438093">
    <property type="component" value="Unassembled WGS sequence"/>
</dbReference>
<reference evidence="3" key="1">
    <citation type="submission" date="2019-08" db="EMBL/GenBank/DDBJ databases">
        <title>Arthrobacter sp. nov., isolated from plateau pika and Tibetan wild ass.</title>
        <authorList>
            <person name="Ge Y."/>
        </authorList>
    </citation>
    <scope>NUCLEOTIDE SEQUENCE [LARGE SCALE GENOMIC DNA]</scope>
    <source>
        <strain evidence="3">HF-4214</strain>
    </source>
</reference>
<evidence type="ECO:0000313" key="3">
    <source>
        <dbReference type="Proteomes" id="UP000438093"/>
    </source>
</evidence>
<dbReference type="AlphaFoldDB" id="A0A6N7RK23"/>
<dbReference type="RefSeq" id="WP_154332547.1">
    <property type="nucleotide sequence ID" value="NZ_VTFY01000002.1"/>
</dbReference>
<keyword evidence="1" id="KW-0472">Membrane</keyword>
<sequence length="274" mass="28712">MIVGACGAAIVAWLGAYGYQRLRFAVLDREDAGQIEALQEGRCESDWLSTVASQAPLGLVAPKTLEMLEGMGRIDADTVERASYSRGGYNPPLSCALPWLALFVLASAASVAREGFSLNALSLDLPTLIFDLVLVAIAMADARFRIVPVPHLVLLFASGLIAFGLDDPFAYAMVSCGAAVLMWVASRMFEWVSRQGSVCGLGDVLLVAVMAGVLASAHALAPLGAFFTALAFSSLVCVLWGLRGRKKSRIAVTSLRLPLGPAVAVAGVAATALI</sequence>
<name>A0A6N7RK23_9ACTN</name>
<accession>A0A6N7RK23</accession>
<evidence type="ECO:0000313" key="2">
    <source>
        <dbReference type="EMBL" id="MRX81653.1"/>
    </source>
</evidence>